<dbReference type="RefSeq" id="WP_251912017.1">
    <property type="nucleotide sequence ID" value="NZ_JAMRXG010000005.1"/>
</dbReference>
<comment type="caution">
    <text evidence="2">The sequence shown here is derived from an EMBL/GenBank/DDBJ whole genome shotgun (WGS) entry which is preliminary data.</text>
</comment>
<keyword evidence="3" id="KW-1185">Reference proteome</keyword>
<gene>
    <name evidence="2" type="ORF">NDR86_13275</name>
</gene>
<evidence type="ECO:0000313" key="2">
    <source>
        <dbReference type="EMBL" id="MCM6774446.1"/>
    </source>
</evidence>
<accession>A0A9X2IZ09</accession>
<name>A0A9X2IZ09_9NOCA</name>
<keyword evidence="1" id="KW-0472">Membrane</keyword>
<organism evidence="2 3">
    <name type="scientific">Nocardia pulmonis</name>
    <dbReference type="NCBI Taxonomy" id="2951408"/>
    <lineage>
        <taxon>Bacteria</taxon>
        <taxon>Bacillati</taxon>
        <taxon>Actinomycetota</taxon>
        <taxon>Actinomycetes</taxon>
        <taxon>Mycobacteriales</taxon>
        <taxon>Nocardiaceae</taxon>
        <taxon>Nocardia</taxon>
    </lineage>
</organism>
<reference evidence="2" key="1">
    <citation type="submission" date="2022-06" db="EMBL/GenBank/DDBJ databases">
        <title>Novel species in genus nocardia.</title>
        <authorList>
            <person name="Li F."/>
        </authorList>
    </citation>
    <scope>NUCLEOTIDE SEQUENCE</scope>
    <source>
        <strain evidence="2">CDC141</strain>
    </source>
</reference>
<dbReference type="AlphaFoldDB" id="A0A9X2IZ09"/>
<evidence type="ECO:0000313" key="3">
    <source>
        <dbReference type="Proteomes" id="UP001139157"/>
    </source>
</evidence>
<keyword evidence="1" id="KW-0812">Transmembrane</keyword>
<keyword evidence="1" id="KW-1133">Transmembrane helix</keyword>
<feature type="transmembrane region" description="Helical" evidence="1">
    <location>
        <begin position="35"/>
        <end position="59"/>
    </location>
</feature>
<protein>
    <submittedName>
        <fullName evidence="2">Uncharacterized protein</fullName>
    </submittedName>
</protein>
<sequence>MQEVITGQSSKALDVLAFSEIRDEEYLLLTRVRRLAALLAYLVAGVIIADVIVGIARLARELVHHRTRLADRSFGLDSDPDS</sequence>
<evidence type="ECO:0000256" key="1">
    <source>
        <dbReference type="SAM" id="Phobius"/>
    </source>
</evidence>
<dbReference type="Proteomes" id="UP001139157">
    <property type="component" value="Unassembled WGS sequence"/>
</dbReference>
<dbReference type="EMBL" id="JAMRXG010000005">
    <property type="protein sequence ID" value="MCM6774446.1"/>
    <property type="molecule type" value="Genomic_DNA"/>
</dbReference>
<proteinExistence type="predicted"/>